<evidence type="ECO:0000256" key="1">
    <source>
        <dbReference type="ARBA" id="ARBA00023125"/>
    </source>
</evidence>
<dbReference type="Pfam" id="PF01381">
    <property type="entry name" value="HTH_3"/>
    <property type="match status" value="1"/>
</dbReference>
<dbReference type="CDD" id="cd00093">
    <property type="entry name" value="HTH_XRE"/>
    <property type="match status" value="1"/>
</dbReference>
<dbReference type="InterPro" id="IPR050807">
    <property type="entry name" value="TransReg_Diox_bact_type"/>
</dbReference>
<keyword evidence="1" id="KW-0238">DNA-binding</keyword>
<dbReference type="CDD" id="cd02209">
    <property type="entry name" value="cupin_XRE_C"/>
    <property type="match status" value="1"/>
</dbReference>
<dbReference type="SUPFAM" id="SSF51182">
    <property type="entry name" value="RmlC-like cupins"/>
    <property type="match status" value="1"/>
</dbReference>
<dbReference type="STRING" id="299255.SAMN02745129_0360"/>
<reference evidence="3 4" key="1">
    <citation type="submission" date="2016-11" db="EMBL/GenBank/DDBJ databases">
        <authorList>
            <person name="Jaros S."/>
            <person name="Januszkiewicz K."/>
            <person name="Wedrychowicz H."/>
        </authorList>
    </citation>
    <scope>NUCLEOTIDE SEQUENCE [LARGE SCALE GENOMIC DNA]</scope>
    <source>
        <strain evidence="3 4">DSM 16917</strain>
    </source>
</reference>
<dbReference type="GO" id="GO:0003677">
    <property type="term" value="F:DNA binding"/>
    <property type="evidence" value="ECO:0007669"/>
    <property type="project" value="UniProtKB-KW"/>
</dbReference>
<dbReference type="InterPro" id="IPR010982">
    <property type="entry name" value="Lambda_DNA-bd_dom_sf"/>
</dbReference>
<dbReference type="SMART" id="SM00530">
    <property type="entry name" value="HTH_XRE"/>
    <property type="match status" value="1"/>
</dbReference>
<dbReference type="Gene3D" id="2.60.120.10">
    <property type="entry name" value="Jelly Rolls"/>
    <property type="match status" value="1"/>
</dbReference>
<dbReference type="InterPro" id="IPR014710">
    <property type="entry name" value="RmlC-like_jellyroll"/>
</dbReference>
<dbReference type="PANTHER" id="PTHR46797:SF11">
    <property type="entry name" value="HTH-TYPE TRANSCRIPTIONAL REGULATOR PUUR"/>
    <property type="match status" value="1"/>
</dbReference>
<organism evidence="3 4">
    <name type="scientific">Ferrimonas marina</name>
    <dbReference type="NCBI Taxonomy" id="299255"/>
    <lineage>
        <taxon>Bacteria</taxon>
        <taxon>Pseudomonadati</taxon>
        <taxon>Pseudomonadota</taxon>
        <taxon>Gammaproteobacteria</taxon>
        <taxon>Alteromonadales</taxon>
        <taxon>Ferrimonadaceae</taxon>
        <taxon>Ferrimonas</taxon>
    </lineage>
</organism>
<dbReference type="Gene3D" id="1.10.260.40">
    <property type="entry name" value="lambda repressor-like DNA-binding domains"/>
    <property type="match status" value="1"/>
</dbReference>
<sequence length="180" mass="19456">MDIGQRLRAIRLGSGLSQRELAKRTGVTNGFISQIENNAVSPSVSSLKKVLDGIPISLTTFFDMAESQPSQVVFRAEQMPDIGSESIEYRLVGHSLKGRAIGMLNESLAPGADTGTDMLCHEGEECGVVIEGEVELTVGDEVFLLGPGDGYYFDSQRPHRFRNIGSQPARLVSANTPPTF</sequence>
<keyword evidence="4" id="KW-1185">Reference proteome</keyword>
<dbReference type="GO" id="GO:0003700">
    <property type="term" value="F:DNA-binding transcription factor activity"/>
    <property type="evidence" value="ECO:0007669"/>
    <property type="project" value="TreeGrafter"/>
</dbReference>
<evidence type="ECO:0000313" key="3">
    <source>
        <dbReference type="EMBL" id="SHI23859.1"/>
    </source>
</evidence>
<dbReference type="InterPro" id="IPR011051">
    <property type="entry name" value="RmlC_Cupin_sf"/>
</dbReference>
<dbReference type="AlphaFoldDB" id="A0A1M5ZIC7"/>
<dbReference type="GO" id="GO:0005829">
    <property type="term" value="C:cytosol"/>
    <property type="evidence" value="ECO:0007669"/>
    <property type="project" value="TreeGrafter"/>
</dbReference>
<dbReference type="Pfam" id="PF07883">
    <property type="entry name" value="Cupin_2"/>
    <property type="match status" value="1"/>
</dbReference>
<feature type="domain" description="HTH cro/C1-type" evidence="2">
    <location>
        <begin position="7"/>
        <end position="61"/>
    </location>
</feature>
<protein>
    <submittedName>
        <fullName evidence="3">Transcriptional regulator, contains XRE-family HTH domain</fullName>
    </submittedName>
</protein>
<dbReference type="SUPFAM" id="SSF47413">
    <property type="entry name" value="lambda repressor-like DNA-binding domains"/>
    <property type="match status" value="1"/>
</dbReference>
<dbReference type="PANTHER" id="PTHR46797">
    <property type="entry name" value="HTH-TYPE TRANSCRIPTIONAL REGULATOR"/>
    <property type="match status" value="1"/>
</dbReference>
<dbReference type="OrthoDB" id="9814751at2"/>
<dbReference type="InterPro" id="IPR001387">
    <property type="entry name" value="Cro/C1-type_HTH"/>
</dbReference>
<proteinExistence type="predicted"/>
<dbReference type="EMBL" id="FQXG01000012">
    <property type="protein sequence ID" value="SHI23859.1"/>
    <property type="molecule type" value="Genomic_DNA"/>
</dbReference>
<dbReference type="RefSeq" id="WP_067665214.1">
    <property type="nucleotide sequence ID" value="NZ_FQXG01000012.1"/>
</dbReference>
<evidence type="ECO:0000313" key="4">
    <source>
        <dbReference type="Proteomes" id="UP000184268"/>
    </source>
</evidence>
<dbReference type="InterPro" id="IPR013096">
    <property type="entry name" value="Cupin_2"/>
</dbReference>
<accession>A0A1M5ZIC7</accession>
<evidence type="ECO:0000259" key="2">
    <source>
        <dbReference type="PROSITE" id="PS50943"/>
    </source>
</evidence>
<dbReference type="PROSITE" id="PS50943">
    <property type="entry name" value="HTH_CROC1"/>
    <property type="match status" value="1"/>
</dbReference>
<name>A0A1M5ZIC7_9GAMM</name>
<gene>
    <name evidence="3" type="ORF">SAMN02745129_0360</name>
</gene>
<dbReference type="Proteomes" id="UP000184268">
    <property type="component" value="Unassembled WGS sequence"/>
</dbReference>